<dbReference type="AlphaFoldDB" id="A0A1X6Y4R0"/>
<proteinExistence type="predicted"/>
<organism evidence="4 5">
    <name type="scientific">Pseudooceanicola marinus</name>
    <dbReference type="NCBI Taxonomy" id="396013"/>
    <lineage>
        <taxon>Bacteria</taxon>
        <taxon>Pseudomonadati</taxon>
        <taxon>Pseudomonadota</taxon>
        <taxon>Alphaproteobacteria</taxon>
        <taxon>Rhodobacterales</taxon>
        <taxon>Paracoccaceae</taxon>
        <taxon>Pseudooceanicola</taxon>
    </lineage>
</organism>
<dbReference type="Gene3D" id="2.40.160.20">
    <property type="match status" value="1"/>
</dbReference>
<dbReference type="EMBL" id="FWFN01000001">
    <property type="protein sequence ID" value="SLN10580.1"/>
    <property type="molecule type" value="Genomic_DNA"/>
</dbReference>
<feature type="chain" id="PRO_5012439977" description="Outer membrane protein beta-barrel domain-containing protein" evidence="2">
    <location>
        <begin position="21"/>
        <end position="194"/>
    </location>
</feature>
<keyword evidence="1 2" id="KW-0732">Signal</keyword>
<protein>
    <recommendedName>
        <fullName evidence="3">Outer membrane protein beta-barrel domain-containing protein</fullName>
    </recommendedName>
</protein>
<reference evidence="4 5" key="1">
    <citation type="submission" date="2017-03" db="EMBL/GenBank/DDBJ databases">
        <authorList>
            <person name="Afonso C.L."/>
            <person name="Miller P.J."/>
            <person name="Scott M.A."/>
            <person name="Spackman E."/>
            <person name="Goraichik I."/>
            <person name="Dimitrov K.M."/>
            <person name="Suarez D.L."/>
            <person name="Swayne D.E."/>
        </authorList>
    </citation>
    <scope>NUCLEOTIDE SEQUENCE [LARGE SCALE GENOMIC DNA]</scope>
    <source>
        <strain evidence="4 5">CECT 7751</strain>
    </source>
</reference>
<dbReference type="OrthoDB" id="268975at2"/>
<feature type="signal peptide" evidence="2">
    <location>
        <begin position="1"/>
        <end position="20"/>
    </location>
</feature>
<dbReference type="RefSeq" id="WP_085886034.1">
    <property type="nucleotide sequence ID" value="NZ_FWFN01000001.1"/>
</dbReference>
<evidence type="ECO:0000313" key="4">
    <source>
        <dbReference type="EMBL" id="SLN10580.1"/>
    </source>
</evidence>
<evidence type="ECO:0000313" key="5">
    <source>
        <dbReference type="Proteomes" id="UP000193963"/>
    </source>
</evidence>
<feature type="domain" description="Outer membrane protein beta-barrel" evidence="3">
    <location>
        <begin position="33"/>
        <end position="194"/>
    </location>
</feature>
<evidence type="ECO:0000256" key="2">
    <source>
        <dbReference type="SAM" id="SignalP"/>
    </source>
</evidence>
<keyword evidence="5" id="KW-1185">Reference proteome</keyword>
<gene>
    <name evidence="4" type="ORF">PSM7751_00091</name>
</gene>
<dbReference type="Proteomes" id="UP000193963">
    <property type="component" value="Unassembled WGS sequence"/>
</dbReference>
<evidence type="ECO:0000259" key="3">
    <source>
        <dbReference type="Pfam" id="PF13505"/>
    </source>
</evidence>
<dbReference type="InterPro" id="IPR011250">
    <property type="entry name" value="OMP/PagP_B-barrel"/>
</dbReference>
<name>A0A1X6Y4R0_9RHOB</name>
<evidence type="ECO:0000256" key="1">
    <source>
        <dbReference type="ARBA" id="ARBA00022729"/>
    </source>
</evidence>
<dbReference type="SUPFAM" id="SSF56925">
    <property type="entry name" value="OMPA-like"/>
    <property type="match status" value="1"/>
</dbReference>
<accession>A0A1X6Y4R0</accession>
<dbReference type="Pfam" id="PF13505">
    <property type="entry name" value="OMP_b-brl"/>
    <property type="match status" value="1"/>
</dbReference>
<sequence length="194" mass="20327">MFRFAVATAVLGLLSSPALAGNPVAPVIGAAPLMAPAAPVSDWTGIYAGVTLGTGRSDTSLGGYGIDVALDHDTRGLFLCYRHDVGAWVLGAELAYDQADVDGLGEPARYDLSVQAGYDAGRVLPYVALGVAKLELTPGDETGHFVGLGIDVKLTERVVLGAEARRTWFADDFLGVPGADMQADTLLMRLAFRF</sequence>
<dbReference type="InterPro" id="IPR027385">
    <property type="entry name" value="Beta-barrel_OMP"/>
</dbReference>